<feature type="region of interest" description="Disordered" evidence="1">
    <location>
        <begin position="102"/>
        <end position="127"/>
    </location>
</feature>
<evidence type="ECO:0000313" key="2">
    <source>
        <dbReference type="EMBL" id="KAI6780869.1"/>
    </source>
</evidence>
<dbReference type="OrthoDB" id="2827561at2759"/>
<dbReference type="AlphaFoldDB" id="A0A9P9Y0T7"/>
<dbReference type="Proteomes" id="UP001055219">
    <property type="component" value="Unassembled WGS sequence"/>
</dbReference>
<dbReference type="EMBL" id="JAGIXG020000027">
    <property type="protein sequence ID" value="KAI6780869.1"/>
    <property type="molecule type" value="Genomic_DNA"/>
</dbReference>
<dbReference type="GeneID" id="75833824"/>
<proteinExistence type="predicted"/>
<evidence type="ECO:0000256" key="1">
    <source>
        <dbReference type="SAM" id="MobiDB-lite"/>
    </source>
</evidence>
<reference evidence="2" key="1">
    <citation type="journal article" date="2021" name="J Fungi (Basel)">
        <title>Genomic and Metabolomic Analyses of the Marine Fungus Emericellopsis cladophorae: Insights into Saltwater Adaptability Mechanisms and Its Biosynthetic Potential.</title>
        <authorList>
            <person name="Goncalves M.F.M."/>
            <person name="Hilario S."/>
            <person name="Van de Peer Y."/>
            <person name="Esteves A.C."/>
            <person name="Alves A."/>
        </authorList>
    </citation>
    <scope>NUCLEOTIDE SEQUENCE</scope>
    <source>
        <strain evidence="2">MUM 19.33</strain>
    </source>
</reference>
<keyword evidence="3" id="KW-1185">Reference proteome</keyword>
<name>A0A9P9Y0T7_9HYPO</name>
<reference evidence="2" key="2">
    <citation type="submission" date="2022-07" db="EMBL/GenBank/DDBJ databases">
        <authorList>
            <person name="Goncalves M.F.M."/>
            <person name="Hilario S."/>
            <person name="Van De Peer Y."/>
            <person name="Esteves A.C."/>
            <person name="Alves A."/>
        </authorList>
    </citation>
    <scope>NUCLEOTIDE SEQUENCE</scope>
    <source>
        <strain evidence="2">MUM 19.33</strain>
    </source>
</reference>
<protein>
    <submittedName>
        <fullName evidence="2">Uncharacterized protein</fullName>
    </submittedName>
</protein>
<evidence type="ECO:0000313" key="3">
    <source>
        <dbReference type="Proteomes" id="UP001055219"/>
    </source>
</evidence>
<dbReference type="RefSeq" id="XP_051361725.1">
    <property type="nucleotide sequence ID" value="XM_051507039.1"/>
</dbReference>
<sequence>MHFTILKTSAVAAGMPLFSGSATTLFNCNDNQNAFPPTPGKFAIRIYTPSSAGDWDQSGVLEVDCAAESTTFGTDQTGLSANFVVVNGNGCSSDSTNLSGASMSYGGEEHDLQNVGSECGPRDHGIT</sequence>
<comment type="caution">
    <text evidence="2">The sequence shown here is derived from an EMBL/GenBank/DDBJ whole genome shotgun (WGS) entry which is preliminary data.</text>
</comment>
<accession>A0A9P9Y0T7</accession>
<organism evidence="2 3">
    <name type="scientific">Emericellopsis cladophorae</name>
    <dbReference type="NCBI Taxonomy" id="2686198"/>
    <lineage>
        <taxon>Eukaryota</taxon>
        <taxon>Fungi</taxon>
        <taxon>Dikarya</taxon>
        <taxon>Ascomycota</taxon>
        <taxon>Pezizomycotina</taxon>
        <taxon>Sordariomycetes</taxon>
        <taxon>Hypocreomycetidae</taxon>
        <taxon>Hypocreales</taxon>
        <taxon>Bionectriaceae</taxon>
        <taxon>Emericellopsis</taxon>
    </lineage>
</organism>
<gene>
    <name evidence="2" type="ORF">J7T54_007349</name>
</gene>